<feature type="transmembrane region" description="Helical" evidence="5">
    <location>
        <begin position="14"/>
        <end position="35"/>
    </location>
</feature>
<feature type="transmembrane region" description="Helical" evidence="5">
    <location>
        <begin position="147"/>
        <end position="167"/>
    </location>
</feature>
<dbReference type="RefSeq" id="WP_014434043.1">
    <property type="nucleotide sequence ID" value="NC_017079.1"/>
</dbReference>
<name>I0I6C6_CALAS</name>
<dbReference type="PANTHER" id="PTHR43424">
    <property type="entry name" value="LOCUS PUTATIVE PROTEIN 1-RELATED"/>
    <property type="match status" value="1"/>
</dbReference>
<comment type="subcellular location">
    <subcellularLocation>
        <location evidence="1">Membrane</location>
        <topology evidence="1">Multi-pass membrane protein</topology>
    </subcellularLocation>
</comment>
<dbReference type="AlphaFoldDB" id="I0I6C6"/>
<dbReference type="Proteomes" id="UP000007880">
    <property type="component" value="Chromosome"/>
</dbReference>
<feature type="transmembrane region" description="Helical" evidence="5">
    <location>
        <begin position="361"/>
        <end position="381"/>
    </location>
</feature>
<dbReference type="EMBL" id="AP012337">
    <property type="protein sequence ID" value="BAM00814.1"/>
    <property type="molecule type" value="Genomic_DNA"/>
</dbReference>
<evidence type="ECO:0000256" key="5">
    <source>
        <dbReference type="SAM" id="Phobius"/>
    </source>
</evidence>
<dbReference type="HOGENOM" id="CLU_022017_6_2_0"/>
<evidence type="ECO:0000313" key="6">
    <source>
        <dbReference type="EMBL" id="BAM00814.1"/>
    </source>
</evidence>
<accession>I0I6C6</accession>
<feature type="transmembrane region" description="Helical" evidence="5">
    <location>
        <begin position="47"/>
        <end position="71"/>
    </location>
</feature>
<evidence type="ECO:0000313" key="7">
    <source>
        <dbReference type="Proteomes" id="UP000007880"/>
    </source>
</evidence>
<dbReference type="KEGG" id="cap:CLDAP_27740"/>
<gene>
    <name evidence="6" type="ordered locus">CLDAP_27740</name>
</gene>
<feature type="transmembrane region" description="Helical" evidence="5">
    <location>
        <begin position="387"/>
        <end position="408"/>
    </location>
</feature>
<feature type="transmembrane region" description="Helical" evidence="5">
    <location>
        <begin position="298"/>
        <end position="323"/>
    </location>
</feature>
<protein>
    <submittedName>
        <fullName evidence="6">Putative polysaccharide biosynthesis protein</fullName>
    </submittedName>
</protein>
<feature type="transmembrane region" description="Helical" evidence="5">
    <location>
        <begin position="214"/>
        <end position="235"/>
    </location>
</feature>
<reference evidence="6 7" key="1">
    <citation type="submission" date="2012-02" db="EMBL/GenBank/DDBJ databases">
        <title>Complete genome sequence of Caldilinea aerophila DSM 14535 (= NBRC 102666).</title>
        <authorList>
            <person name="Oguchi A."/>
            <person name="Hosoyama A."/>
            <person name="Sekine M."/>
            <person name="Fukai R."/>
            <person name="Kato Y."/>
            <person name="Nakamura S."/>
            <person name="Hanada S."/>
            <person name="Yamazaki S."/>
            <person name="Fujita N."/>
        </authorList>
    </citation>
    <scope>NUCLEOTIDE SEQUENCE [LARGE SCALE GENOMIC DNA]</scope>
    <source>
        <strain evidence="7">DSM 14535 / JCM 11387 / NBRC 104270 / STL-6-O1</strain>
    </source>
</reference>
<feature type="transmembrane region" description="Helical" evidence="5">
    <location>
        <begin position="329"/>
        <end position="349"/>
    </location>
</feature>
<evidence type="ECO:0000256" key="1">
    <source>
        <dbReference type="ARBA" id="ARBA00004141"/>
    </source>
</evidence>
<keyword evidence="3 5" id="KW-1133">Transmembrane helix</keyword>
<evidence type="ECO:0000256" key="4">
    <source>
        <dbReference type="ARBA" id="ARBA00023136"/>
    </source>
</evidence>
<feature type="transmembrane region" description="Helical" evidence="5">
    <location>
        <begin position="420"/>
        <end position="442"/>
    </location>
</feature>
<dbReference type="eggNOG" id="COG2244">
    <property type="taxonomic scope" value="Bacteria"/>
</dbReference>
<keyword evidence="7" id="KW-1185">Reference proteome</keyword>
<feature type="transmembrane region" description="Helical" evidence="5">
    <location>
        <begin position="114"/>
        <end position="135"/>
    </location>
</feature>
<organism evidence="6 7">
    <name type="scientific">Caldilinea aerophila (strain DSM 14535 / JCM 11387 / NBRC 104270 / STL-6-O1)</name>
    <dbReference type="NCBI Taxonomy" id="926550"/>
    <lineage>
        <taxon>Bacteria</taxon>
        <taxon>Bacillati</taxon>
        <taxon>Chloroflexota</taxon>
        <taxon>Caldilineae</taxon>
        <taxon>Caldilineales</taxon>
        <taxon>Caldilineaceae</taxon>
        <taxon>Caldilinea</taxon>
    </lineage>
</organism>
<dbReference type="Pfam" id="PF01943">
    <property type="entry name" value="Polysacc_synt"/>
    <property type="match status" value="1"/>
</dbReference>
<feature type="transmembrane region" description="Helical" evidence="5">
    <location>
        <begin position="255"/>
        <end position="277"/>
    </location>
</feature>
<keyword evidence="2 5" id="KW-0812">Transmembrane</keyword>
<dbReference type="PANTHER" id="PTHR43424:SF1">
    <property type="entry name" value="LOCUS PUTATIVE PROTEIN 1-RELATED"/>
    <property type="match status" value="1"/>
</dbReference>
<dbReference type="InterPro" id="IPR052556">
    <property type="entry name" value="PolySynth_Transporter"/>
</dbReference>
<dbReference type="GO" id="GO:0016020">
    <property type="term" value="C:membrane"/>
    <property type="evidence" value="ECO:0007669"/>
    <property type="project" value="UniProtKB-SubCell"/>
</dbReference>
<feature type="transmembrane region" description="Helical" evidence="5">
    <location>
        <begin position="173"/>
        <end position="193"/>
    </location>
</feature>
<feature type="transmembrane region" description="Helical" evidence="5">
    <location>
        <begin position="83"/>
        <end position="108"/>
    </location>
</feature>
<keyword evidence="4 5" id="KW-0472">Membrane</keyword>
<dbReference type="InterPro" id="IPR002797">
    <property type="entry name" value="Polysacc_synth"/>
</dbReference>
<dbReference type="CDD" id="cd13128">
    <property type="entry name" value="MATE_Wzx_like"/>
    <property type="match status" value="1"/>
</dbReference>
<feature type="transmembrane region" description="Helical" evidence="5">
    <location>
        <begin position="448"/>
        <end position="469"/>
    </location>
</feature>
<evidence type="ECO:0000256" key="2">
    <source>
        <dbReference type="ARBA" id="ARBA00022692"/>
    </source>
</evidence>
<dbReference type="STRING" id="926550.CLDAP_27740"/>
<sequence>MSREALGSTILKNAFYITLGGLALKAINFLFRIYVVRTLGDASFGQYSTVIAFVGLFQILAEFGVSQYVMREIARDRSKTQEFFWNLVALRLVLAGVGIGVITLLAYLSGYPQGIVLGVLFYTFTFVLAALEAPLETVLAANERYDYVMAMSMIGQLVFAVLGTLVLYFHGGFIVLIAVGLLAMVPQIAFGVWAVRRHRLLSFSVSVTPRAWPFLIRVGLPFGFISLMLIIQQSIDTVMLSWWRPDYEVGWYNVAYGLVGSLMILFEGFKTAIVPSLSRAFVHDRTAVERWYARSVKMILFTSLPVAAGGMLLAEPIITFLYTEGFAPAALALKIIIWDVPFVMYAGFCGNMTTIVNEEKAAARINFVNAAANVLLNLYFIPRYGMVGAALVTVATDLIASFQFYRLLSRKLHLPNVWPTVLRIVGATILMVVGLMVVDVMLGAHLPLLVVVGGGALVYMLAAMMLRVLDDAGRLALRMLFERLRRRFFSGVQA</sequence>
<proteinExistence type="predicted"/>
<evidence type="ECO:0000256" key="3">
    <source>
        <dbReference type="ARBA" id="ARBA00022989"/>
    </source>
</evidence>